<keyword evidence="1" id="KW-0732">Signal</keyword>
<gene>
    <name evidence="3" type="ORF">BdWA1_002728</name>
</gene>
<dbReference type="PANTHER" id="PTHR13271">
    <property type="entry name" value="UNCHARACTERIZED PUTATIVE METHYLTRANSFERASE"/>
    <property type="match status" value="1"/>
</dbReference>
<dbReference type="Gene3D" id="3.90.1410.10">
    <property type="entry name" value="set domain protein methyltransferase, domain 1"/>
    <property type="match status" value="1"/>
</dbReference>
<dbReference type="AlphaFoldDB" id="A0AAD9PJS7"/>
<dbReference type="InterPro" id="IPR046341">
    <property type="entry name" value="SET_dom_sf"/>
</dbReference>
<feature type="chain" id="PRO_5042078187" evidence="1">
    <location>
        <begin position="21"/>
        <end position="835"/>
    </location>
</feature>
<sequence length="835" mass="96322">MCMLKLLIHDVICIIFSICATSISYNHYQNTIPIWKLNAGYLYPKVLRDKRKDEFHPIGISDSINKSLDPTYSYIKSGQTSLISAAESILSEEQCIINRVEITGKSRLEYNYEFLKETFKLAKDVDISLTGNEYDDQKLEFLRFPGDNELEFGLTSKCKIEKGDVIIKVPLEGCWSLSSIRRKLYNNFYHLKHLPELDKRTSLALEHTDSLLKLCQGKYFNIDSYTEFELKKNLYNGTKEYGICDAKLHRFFRLKQLQLLHILTLTDALFLVNNALSKALESTEYELASLNSNEREIYLLSLALCGEYFIKISSALFSYNSGYSNSFFESNFDRLKYIWLHHLFKKEVSHLPLLMTNDSVKQIQEPIVRYRILQRKLACNDLFNLINDPLYVIQDSIEHISQAHYKLEDSIPIQSGVVPITAETRKIECEENMEKIESLISTFHKKLQTKAIYNLFNISNEEYSDVFKADVMAPVGESTFDDVVESILFNNNLNKDNIILKQGIKALQNVFNLEFLTKAIAIVTSHIIRVGTQTQQDIATQYQRQSYLNTSGGGILCEKVDTNKKESYEAFIVPLLDVCNHGSSESNSRLEYSNEKNNSYFQLKAYTSIANNSELTINYGDYDNNQLLIDYGFASPHDNNNKVLMHIKAEDIIEAAQLCHISHLIPSHYPTGLPKEKIEVLKQLNLIKMPMDDIGILSLYQEPYYEGVPVEKFVEFNNKFLQRETAKPLDDVCIDKSESSSYIPPDPITIPTIKDDKTVIEHVLINYNGVPDYRLIYLLKVSFCPTSKRLDWIKQQDPEYISTSINSNLDVCFLLYIILYRLICSSWHRRFVAFI</sequence>
<feature type="signal peptide" evidence="1">
    <location>
        <begin position="1"/>
        <end position="20"/>
    </location>
</feature>
<dbReference type="KEGG" id="bdw:94337025"/>
<keyword evidence="4" id="KW-1185">Reference proteome</keyword>
<proteinExistence type="predicted"/>
<accession>A0AAD9PJS7</accession>
<dbReference type="SUPFAM" id="SSF82199">
    <property type="entry name" value="SET domain"/>
    <property type="match status" value="1"/>
</dbReference>
<dbReference type="InterPro" id="IPR050600">
    <property type="entry name" value="SETD3_SETD6_MTase"/>
</dbReference>
<dbReference type="CDD" id="cd10527">
    <property type="entry name" value="SET_LSMT"/>
    <property type="match status" value="1"/>
</dbReference>
<dbReference type="Proteomes" id="UP001214638">
    <property type="component" value="Unassembled WGS sequence"/>
</dbReference>
<dbReference type="GeneID" id="94337025"/>
<dbReference type="PROSITE" id="PS50280">
    <property type="entry name" value="SET"/>
    <property type="match status" value="1"/>
</dbReference>
<dbReference type="GO" id="GO:0016279">
    <property type="term" value="F:protein-lysine N-methyltransferase activity"/>
    <property type="evidence" value="ECO:0007669"/>
    <property type="project" value="TreeGrafter"/>
</dbReference>
<feature type="domain" description="SET" evidence="2">
    <location>
        <begin position="137"/>
        <end position="620"/>
    </location>
</feature>
<protein>
    <submittedName>
        <fullName evidence="3">Bifunctional SET domain superfamily/SET domain</fullName>
    </submittedName>
</protein>
<reference evidence="3" key="1">
    <citation type="journal article" date="2023" name="Nat. Microbiol.">
        <title>Babesia duncani multi-omics identifies virulence factors and drug targets.</title>
        <authorList>
            <person name="Singh P."/>
            <person name="Lonardi S."/>
            <person name="Liang Q."/>
            <person name="Vydyam P."/>
            <person name="Khabirova E."/>
            <person name="Fang T."/>
            <person name="Gihaz S."/>
            <person name="Thekkiniath J."/>
            <person name="Munshi M."/>
            <person name="Abel S."/>
            <person name="Ciampossin L."/>
            <person name="Batugedara G."/>
            <person name="Gupta M."/>
            <person name="Lu X.M."/>
            <person name="Lenz T."/>
            <person name="Chakravarty S."/>
            <person name="Cornillot E."/>
            <person name="Hu Y."/>
            <person name="Ma W."/>
            <person name="Gonzalez L.M."/>
            <person name="Sanchez S."/>
            <person name="Estrada K."/>
            <person name="Sanchez-Flores A."/>
            <person name="Montero E."/>
            <person name="Harb O.S."/>
            <person name="Le Roch K.G."/>
            <person name="Mamoun C.B."/>
        </authorList>
    </citation>
    <scope>NUCLEOTIDE SEQUENCE</scope>
    <source>
        <strain evidence="3">WA1</strain>
    </source>
</reference>
<evidence type="ECO:0000256" key="1">
    <source>
        <dbReference type="SAM" id="SignalP"/>
    </source>
</evidence>
<evidence type="ECO:0000259" key="2">
    <source>
        <dbReference type="PROSITE" id="PS50280"/>
    </source>
</evidence>
<dbReference type="InterPro" id="IPR001214">
    <property type="entry name" value="SET_dom"/>
</dbReference>
<name>A0AAD9PJS7_9APIC</name>
<evidence type="ECO:0000313" key="3">
    <source>
        <dbReference type="EMBL" id="KAK2196128.1"/>
    </source>
</evidence>
<comment type="caution">
    <text evidence="3">The sequence shown here is derived from an EMBL/GenBank/DDBJ whole genome shotgun (WGS) entry which is preliminary data.</text>
</comment>
<dbReference type="EMBL" id="JALLKP010000003">
    <property type="protein sequence ID" value="KAK2196128.1"/>
    <property type="molecule type" value="Genomic_DNA"/>
</dbReference>
<dbReference type="RefSeq" id="XP_067802970.1">
    <property type="nucleotide sequence ID" value="XM_067947748.1"/>
</dbReference>
<organism evidence="3 4">
    <name type="scientific">Babesia duncani</name>
    <dbReference type="NCBI Taxonomy" id="323732"/>
    <lineage>
        <taxon>Eukaryota</taxon>
        <taxon>Sar</taxon>
        <taxon>Alveolata</taxon>
        <taxon>Apicomplexa</taxon>
        <taxon>Aconoidasida</taxon>
        <taxon>Piroplasmida</taxon>
        <taxon>Babesiidae</taxon>
        <taxon>Babesia</taxon>
    </lineage>
</organism>
<evidence type="ECO:0000313" key="4">
    <source>
        <dbReference type="Proteomes" id="UP001214638"/>
    </source>
</evidence>